<dbReference type="EMBL" id="GAMC01001893">
    <property type="protein sequence ID" value="JAC04663.1"/>
    <property type="molecule type" value="mRNA"/>
</dbReference>
<feature type="region of interest" description="Disordered" evidence="1">
    <location>
        <begin position="189"/>
        <end position="209"/>
    </location>
</feature>
<reference evidence="3" key="1">
    <citation type="submission" date="2013-07" db="EMBL/GenBank/DDBJ databases">
        <authorList>
            <person name="Geib S."/>
        </authorList>
    </citation>
    <scope>NUCLEOTIDE SEQUENCE</scope>
</reference>
<evidence type="ECO:0000313" key="3">
    <source>
        <dbReference type="EMBL" id="JAC04663.1"/>
    </source>
</evidence>
<accession>W8BZB6</accession>
<keyword evidence="2" id="KW-0732">Signal</keyword>
<protein>
    <submittedName>
        <fullName evidence="3">Uncharacterized protein</fullName>
    </submittedName>
</protein>
<dbReference type="AlphaFoldDB" id="W8BZB6"/>
<feature type="non-terminal residue" evidence="3">
    <location>
        <position position="1"/>
    </location>
</feature>
<name>W8BZB6_CERCA</name>
<dbReference type="OrthoDB" id="8045052at2759"/>
<feature type="compositionally biased region" description="Basic residues" evidence="1">
    <location>
        <begin position="189"/>
        <end position="200"/>
    </location>
</feature>
<reference evidence="3" key="2">
    <citation type="journal article" date="2014" name="BMC Genomics">
        <title>A genomic perspective to assessing quality of mass-reared SIT flies used in Mediterranean fruit fly (Ceratitis capitata) eradication in California.</title>
        <authorList>
            <person name="Calla B."/>
            <person name="Hall B."/>
            <person name="Hou S."/>
            <person name="Geib S.M."/>
        </authorList>
    </citation>
    <scope>NUCLEOTIDE SEQUENCE</scope>
</reference>
<feature type="signal peptide" evidence="2">
    <location>
        <begin position="1"/>
        <end position="42"/>
    </location>
</feature>
<evidence type="ECO:0000256" key="1">
    <source>
        <dbReference type="SAM" id="MobiDB-lite"/>
    </source>
</evidence>
<feature type="compositionally biased region" description="Low complexity" evidence="1">
    <location>
        <begin position="55"/>
        <end position="121"/>
    </location>
</feature>
<feature type="chain" id="PRO_5004906864" evidence="2">
    <location>
        <begin position="43"/>
        <end position="209"/>
    </location>
</feature>
<sequence>QIVIILFVAAQRNSCNIVGNMMDIKILQFLALSAFMLACSEAHYPYGQQHYGNHNNNYNNVHNGNYNSLNNNNYNNNYNNNIDNNVNNGNHNNQHYSNNNNSNENPNNRRSSNNKNNNIDNSPVLAINLPKIYLGDFEYKPTRDGYRFSYQLIDGTRRTEIGFLPIAANSGAYMQDERATAERSAIRMRARANSKNRKLSPKSLQSLAG</sequence>
<evidence type="ECO:0000256" key="2">
    <source>
        <dbReference type="SAM" id="SignalP"/>
    </source>
</evidence>
<proteinExistence type="evidence at transcript level"/>
<organism evidence="3">
    <name type="scientific">Ceratitis capitata</name>
    <name type="common">Mediterranean fruit fly</name>
    <name type="synonym">Tephritis capitata</name>
    <dbReference type="NCBI Taxonomy" id="7213"/>
    <lineage>
        <taxon>Eukaryota</taxon>
        <taxon>Metazoa</taxon>
        <taxon>Ecdysozoa</taxon>
        <taxon>Arthropoda</taxon>
        <taxon>Hexapoda</taxon>
        <taxon>Insecta</taxon>
        <taxon>Pterygota</taxon>
        <taxon>Neoptera</taxon>
        <taxon>Endopterygota</taxon>
        <taxon>Diptera</taxon>
        <taxon>Brachycera</taxon>
        <taxon>Muscomorpha</taxon>
        <taxon>Tephritoidea</taxon>
        <taxon>Tephritidae</taxon>
        <taxon>Ceratitis</taxon>
        <taxon>Ceratitis</taxon>
    </lineage>
</organism>
<feature type="region of interest" description="Disordered" evidence="1">
    <location>
        <begin position="55"/>
        <end position="122"/>
    </location>
</feature>